<name>A0A087UDE2_STEMI</name>
<dbReference type="Proteomes" id="UP000054359">
    <property type="component" value="Unassembled WGS sequence"/>
</dbReference>
<dbReference type="Pfam" id="PF06585">
    <property type="entry name" value="JHBP"/>
    <property type="match status" value="1"/>
</dbReference>
<protein>
    <submittedName>
        <fullName evidence="1">Uncharacterized protein</fullName>
    </submittedName>
</protein>
<dbReference type="Gene3D" id="3.15.10.30">
    <property type="entry name" value="Haemolymph juvenile hormone binding protein"/>
    <property type="match status" value="1"/>
</dbReference>
<dbReference type="Gene3D" id="3.15.10.50">
    <property type="match status" value="1"/>
</dbReference>
<dbReference type="OrthoDB" id="6429509at2759"/>
<dbReference type="InterPro" id="IPR010562">
    <property type="entry name" value="Haemolymph_juvenile_hormone-bd"/>
</dbReference>
<keyword evidence="2" id="KW-1185">Reference proteome</keyword>
<dbReference type="InterPro" id="IPR038606">
    <property type="entry name" value="To_sf"/>
</dbReference>
<evidence type="ECO:0000313" key="2">
    <source>
        <dbReference type="Proteomes" id="UP000054359"/>
    </source>
</evidence>
<accession>A0A087UDE2</accession>
<feature type="non-terminal residue" evidence="1">
    <location>
        <position position="461"/>
    </location>
</feature>
<dbReference type="PANTHER" id="PTHR11008">
    <property type="entry name" value="PROTEIN TAKEOUT-LIKE PROTEIN"/>
    <property type="match status" value="1"/>
</dbReference>
<dbReference type="PANTHER" id="PTHR11008:SF9">
    <property type="entry name" value="PROTEIN TAKEOUT-LIKE PROTEIN"/>
    <property type="match status" value="1"/>
</dbReference>
<proteinExistence type="predicted"/>
<dbReference type="Pfam" id="PF16984">
    <property type="entry name" value="Grp7_allergen"/>
    <property type="match status" value="1"/>
</dbReference>
<organism evidence="1 2">
    <name type="scientific">Stegodyphus mimosarum</name>
    <name type="common">African social velvet spider</name>
    <dbReference type="NCBI Taxonomy" id="407821"/>
    <lineage>
        <taxon>Eukaryota</taxon>
        <taxon>Metazoa</taxon>
        <taxon>Ecdysozoa</taxon>
        <taxon>Arthropoda</taxon>
        <taxon>Chelicerata</taxon>
        <taxon>Arachnida</taxon>
        <taxon>Araneae</taxon>
        <taxon>Araneomorphae</taxon>
        <taxon>Entelegynae</taxon>
        <taxon>Eresoidea</taxon>
        <taxon>Eresidae</taxon>
        <taxon>Stegodyphus</taxon>
    </lineage>
</organism>
<dbReference type="AlphaFoldDB" id="A0A087UDE2"/>
<dbReference type="InterPro" id="IPR020234">
    <property type="entry name" value="Mite_allergen_group-7"/>
</dbReference>
<dbReference type="OMA" id="MSTIWIE"/>
<dbReference type="SMART" id="SM00700">
    <property type="entry name" value="JHBP"/>
    <property type="match status" value="1"/>
</dbReference>
<dbReference type="InterPro" id="IPR038602">
    <property type="entry name" value="Mite_allergen_7_sf"/>
</dbReference>
<reference evidence="1 2" key="1">
    <citation type="submission" date="2013-11" db="EMBL/GenBank/DDBJ databases">
        <title>Genome sequencing of Stegodyphus mimosarum.</title>
        <authorList>
            <person name="Bechsgaard J."/>
        </authorList>
    </citation>
    <scope>NUCLEOTIDE SEQUENCE [LARGE SCALE GENOMIC DNA]</scope>
</reference>
<sequence length="461" mass="52311">MEPHTIIITTLLAGAALFTLGNLEYFQKVEISRDGWGETTNNHRSAAVLSGDSKVDINEFLIGVIENFREDMLTGIPELKVPVLDPFNAKKPLKVDVEDSKASVHGNFTNVHVEGLSGFVLEYLHADLQNLSLRFNLTIPWIKAVGNYSLNGKIIKIIPLRGEGGFWVESFNLSVAAKASIDNSDENHLQLSKDFDVEMDFDKVQMHLDNFLGGGRWTEVLLKILNDISKDLFRKFLPLLKGELNKSLLKVINKHLMKLPITSIMPGSNADEYIDQILLNVRNYIRDNNLDPMALPDYVSNFTKEVMFVTVTGEAKMYDGWLWGISSIHRTDECDFSSNRTFISVSAHLGLNDLRLSYKGHAKFMSWGPSLIVGGNIKKVAFYFQIEQLNKRGAKPVLKEFDIVEMSTIWVEMSGLGPLTWIMKWLITGISKLMEDFIVEKVTFYIREYMENEFQKLSFPV</sequence>
<dbReference type="EMBL" id="KK119319">
    <property type="protein sequence ID" value="KFM75381.1"/>
    <property type="molecule type" value="Genomic_DNA"/>
</dbReference>
<evidence type="ECO:0000313" key="1">
    <source>
        <dbReference type="EMBL" id="KFM75381.1"/>
    </source>
</evidence>
<gene>
    <name evidence="1" type="ORF">X975_12632</name>
</gene>